<organism evidence="6 7">
    <name type="scientific">Potamilus streckersoni</name>
    <dbReference type="NCBI Taxonomy" id="2493646"/>
    <lineage>
        <taxon>Eukaryota</taxon>
        <taxon>Metazoa</taxon>
        <taxon>Spiralia</taxon>
        <taxon>Lophotrochozoa</taxon>
        <taxon>Mollusca</taxon>
        <taxon>Bivalvia</taxon>
        <taxon>Autobranchia</taxon>
        <taxon>Heteroconchia</taxon>
        <taxon>Palaeoheterodonta</taxon>
        <taxon>Unionida</taxon>
        <taxon>Unionoidea</taxon>
        <taxon>Unionidae</taxon>
        <taxon>Ambleminae</taxon>
        <taxon>Lampsilini</taxon>
        <taxon>Potamilus</taxon>
    </lineage>
</organism>
<evidence type="ECO:0000256" key="3">
    <source>
        <dbReference type="SAM" id="MobiDB-lite"/>
    </source>
</evidence>
<dbReference type="PANTHER" id="PTHR15382:SF8">
    <property type="entry name" value="CANOPY B"/>
    <property type="match status" value="1"/>
</dbReference>
<keyword evidence="2 4" id="KW-0732">Signal</keyword>
<feature type="compositionally biased region" description="Basic residues" evidence="3">
    <location>
        <begin position="223"/>
        <end position="232"/>
    </location>
</feature>
<gene>
    <name evidence="6" type="ORF">CHS0354_043117</name>
</gene>
<evidence type="ECO:0000256" key="2">
    <source>
        <dbReference type="ARBA" id="ARBA00022729"/>
    </source>
</evidence>
<dbReference type="Proteomes" id="UP001195483">
    <property type="component" value="Unassembled WGS sequence"/>
</dbReference>
<dbReference type="AlphaFoldDB" id="A0AAE0SC49"/>
<dbReference type="Pfam" id="PF11938">
    <property type="entry name" value="DUF3456"/>
    <property type="match status" value="1"/>
</dbReference>
<keyword evidence="7" id="KW-1185">Reference proteome</keyword>
<feature type="compositionally biased region" description="Basic and acidic residues" evidence="3">
    <location>
        <begin position="206"/>
        <end position="222"/>
    </location>
</feature>
<proteinExistence type="inferred from homology"/>
<feature type="chain" id="PRO_5042053917" description="DUF3456 domain-containing protein" evidence="4">
    <location>
        <begin position="23"/>
        <end position="258"/>
    </location>
</feature>
<sequence length="258" mass="29890">MRVGPVFRGIIVFSSFFSYVTCAKPKGDEDEGPVKEPTLCEACKYMVLELKERLEETGKSKEIIRTGHGLETKKKEIKYSKAELRLIEALQEPHVCDKILEYDVHKERKGSLRFAKGRSQTMSTLQNLVNKGVKVELGIPYQMWNDTPAEVSHLHRKCFKIVEDYEDDIEEWYYSHQDQDLMEYLCKNIVLKKYDSSCLYEVPEIESDKEKGSDSEKDASKEKKSKKKKKSKPKDPEKAKGDFSEMSEEKPTKVNDEL</sequence>
<accession>A0AAE0SC49</accession>
<evidence type="ECO:0000313" key="7">
    <source>
        <dbReference type="Proteomes" id="UP001195483"/>
    </source>
</evidence>
<feature type="compositionally biased region" description="Basic and acidic residues" evidence="3">
    <location>
        <begin position="233"/>
        <end position="258"/>
    </location>
</feature>
<name>A0AAE0SC49_9BIVA</name>
<feature type="signal peptide" evidence="4">
    <location>
        <begin position="1"/>
        <end position="22"/>
    </location>
</feature>
<feature type="domain" description="DUF3456" evidence="5">
    <location>
        <begin position="40"/>
        <end position="189"/>
    </location>
</feature>
<evidence type="ECO:0000259" key="5">
    <source>
        <dbReference type="Pfam" id="PF11938"/>
    </source>
</evidence>
<comment type="similarity">
    <text evidence="1">Belongs to the canopy family.</text>
</comment>
<dbReference type="EMBL" id="JAEAOA010002363">
    <property type="protein sequence ID" value="KAK3588948.1"/>
    <property type="molecule type" value="Genomic_DNA"/>
</dbReference>
<feature type="region of interest" description="Disordered" evidence="3">
    <location>
        <begin position="205"/>
        <end position="258"/>
    </location>
</feature>
<evidence type="ECO:0000256" key="1">
    <source>
        <dbReference type="ARBA" id="ARBA00007285"/>
    </source>
</evidence>
<dbReference type="PANTHER" id="PTHR15382">
    <property type="entry name" value="CTG4A-RELATED"/>
    <property type="match status" value="1"/>
</dbReference>
<protein>
    <recommendedName>
        <fullName evidence="5">DUF3456 domain-containing protein</fullName>
    </recommendedName>
</protein>
<evidence type="ECO:0000313" key="6">
    <source>
        <dbReference type="EMBL" id="KAK3588948.1"/>
    </source>
</evidence>
<reference evidence="6" key="1">
    <citation type="journal article" date="2021" name="Genome Biol. Evol.">
        <title>A High-Quality Reference Genome for a Parasitic Bivalve with Doubly Uniparental Inheritance (Bivalvia: Unionida).</title>
        <authorList>
            <person name="Smith C.H."/>
        </authorList>
    </citation>
    <scope>NUCLEOTIDE SEQUENCE</scope>
    <source>
        <strain evidence="6">CHS0354</strain>
    </source>
</reference>
<evidence type="ECO:0000256" key="4">
    <source>
        <dbReference type="SAM" id="SignalP"/>
    </source>
</evidence>
<reference evidence="6" key="2">
    <citation type="journal article" date="2021" name="Genome Biol. Evol.">
        <title>Developing a high-quality reference genome for a parasitic bivalve with doubly uniparental inheritance (Bivalvia: Unionida).</title>
        <authorList>
            <person name="Smith C.H."/>
        </authorList>
    </citation>
    <scope>NUCLEOTIDE SEQUENCE</scope>
    <source>
        <strain evidence="6">CHS0354</strain>
        <tissue evidence="6">Mantle</tissue>
    </source>
</reference>
<reference evidence="6" key="3">
    <citation type="submission" date="2023-05" db="EMBL/GenBank/DDBJ databases">
        <authorList>
            <person name="Smith C.H."/>
        </authorList>
    </citation>
    <scope>NUCLEOTIDE SEQUENCE</scope>
    <source>
        <strain evidence="6">CHS0354</strain>
        <tissue evidence="6">Mantle</tissue>
    </source>
</reference>
<dbReference type="InterPro" id="IPR021852">
    <property type="entry name" value="DUF3456"/>
</dbReference>
<comment type="caution">
    <text evidence="6">The sequence shown here is derived from an EMBL/GenBank/DDBJ whole genome shotgun (WGS) entry which is preliminary data.</text>
</comment>